<keyword evidence="8" id="KW-0902">Two-component regulatory system</keyword>
<feature type="transmembrane region" description="Helical" evidence="9">
    <location>
        <begin position="53"/>
        <end position="71"/>
    </location>
</feature>
<evidence type="ECO:0000256" key="4">
    <source>
        <dbReference type="ARBA" id="ARBA00022679"/>
    </source>
</evidence>
<protein>
    <recommendedName>
        <fullName evidence="2">histidine kinase</fullName>
        <ecNumber evidence="2">2.7.13.3</ecNumber>
    </recommendedName>
</protein>
<organism evidence="12 13">
    <name type="scientific">Corynebacterium aquatimens</name>
    <dbReference type="NCBI Taxonomy" id="1190508"/>
    <lineage>
        <taxon>Bacteria</taxon>
        <taxon>Bacillati</taxon>
        <taxon>Actinomycetota</taxon>
        <taxon>Actinomycetes</taxon>
        <taxon>Mycobacteriales</taxon>
        <taxon>Corynebacteriaceae</taxon>
        <taxon>Corynebacterium</taxon>
    </lineage>
</organism>
<comment type="caution">
    <text evidence="12">The sequence shown here is derived from an EMBL/GenBank/DDBJ whole genome shotgun (WGS) entry which is preliminary data.</text>
</comment>
<feature type="transmembrane region" description="Helical" evidence="9">
    <location>
        <begin position="91"/>
        <end position="111"/>
    </location>
</feature>
<dbReference type="GO" id="GO:0016020">
    <property type="term" value="C:membrane"/>
    <property type="evidence" value="ECO:0007669"/>
    <property type="project" value="InterPro"/>
</dbReference>
<dbReference type="PANTHER" id="PTHR24421:SF10">
    <property type="entry name" value="NITRATE_NITRITE SENSOR PROTEIN NARQ"/>
    <property type="match status" value="1"/>
</dbReference>
<feature type="transmembrane region" description="Helical" evidence="9">
    <location>
        <begin position="25"/>
        <end position="46"/>
    </location>
</feature>
<keyword evidence="13" id="KW-1185">Reference proteome</keyword>
<dbReference type="Gene3D" id="3.30.565.10">
    <property type="entry name" value="Histidine kinase-like ATPase, C-terminal domain"/>
    <property type="match status" value="1"/>
</dbReference>
<dbReference type="GO" id="GO:0046983">
    <property type="term" value="F:protein dimerization activity"/>
    <property type="evidence" value="ECO:0007669"/>
    <property type="project" value="InterPro"/>
</dbReference>
<keyword evidence="3" id="KW-0597">Phosphoprotein</keyword>
<feature type="transmembrane region" description="Helical" evidence="9">
    <location>
        <begin position="118"/>
        <end position="134"/>
    </location>
</feature>
<dbReference type="Pfam" id="PF02518">
    <property type="entry name" value="HATPase_c"/>
    <property type="match status" value="1"/>
</dbReference>
<dbReference type="InterPro" id="IPR036890">
    <property type="entry name" value="HATPase_C_sf"/>
</dbReference>
<dbReference type="InterPro" id="IPR003594">
    <property type="entry name" value="HATPase_dom"/>
</dbReference>
<comment type="catalytic activity">
    <reaction evidence="1">
        <text>ATP + protein L-histidine = ADP + protein N-phospho-L-histidine.</text>
        <dbReference type="EC" id="2.7.13.3"/>
    </reaction>
</comment>
<accession>A0A931GRM0</accession>
<dbReference type="EMBL" id="JADOUE010000001">
    <property type="protein sequence ID" value="MBG6122128.1"/>
    <property type="molecule type" value="Genomic_DNA"/>
</dbReference>
<dbReference type="GO" id="GO:0000155">
    <property type="term" value="F:phosphorelay sensor kinase activity"/>
    <property type="evidence" value="ECO:0007669"/>
    <property type="project" value="InterPro"/>
</dbReference>
<keyword evidence="6 12" id="KW-0418">Kinase</keyword>
<dbReference type="Gene3D" id="1.20.5.1930">
    <property type="match status" value="1"/>
</dbReference>
<dbReference type="AlphaFoldDB" id="A0A931GRM0"/>
<reference evidence="12" key="1">
    <citation type="submission" date="2020-11" db="EMBL/GenBank/DDBJ databases">
        <title>Sequencing the genomes of 1000 actinobacteria strains.</title>
        <authorList>
            <person name="Klenk H.-P."/>
        </authorList>
    </citation>
    <scope>NUCLEOTIDE SEQUENCE</scope>
    <source>
        <strain evidence="12">DSM 45632</strain>
    </source>
</reference>
<proteinExistence type="predicted"/>
<dbReference type="SUPFAM" id="SSF55874">
    <property type="entry name" value="ATPase domain of HSP90 chaperone/DNA topoisomerase II/histidine kinase"/>
    <property type="match status" value="1"/>
</dbReference>
<keyword evidence="9" id="KW-0472">Membrane</keyword>
<evidence type="ECO:0000313" key="13">
    <source>
        <dbReference type="Proteomes" id="UP000658613"/>
    </source>
</evidence>
<evidence type="ECO:0000256" key="3">
    <source>
        <dbReference type="ARBA" id="ARBA00022553"/>
    </source>
</evidence>
<evidence type="ECO:0000259" key="10">
    <source>
        <dbReference type="Pfam" id="PF02518"/>
    </source>
</evidence>
<feature type="transmembrane region" description="Helical" evidence="9">
    <location>
        <begin position="164"/>
        <end position="182"/>
    </location>
</feature>
<dbReference type="EC" id="2.7.13.3" evidence="2"/>
<dbReference type="RefSeq" id="WP_196824579.1">
    <property type="nucleotide sequence ID" value="NZ_CP046980.1"/>
</dbReference>
<keyword evidence="9" id="KW-1133">Transmembrane helix</keyword>
<keyword evidence="7" id="KW-0067">ATP-binding</keyword>
<keyword evidence="5" id="KW-0547">Nucleotide-binding</keyword>
<sequence length="421" mass="45526">MADNQGTFGQRLGHALEQQLDDRPLMWGAAAALILFPNTLLGALRLYPAPEEWPNVLLAMAFVTPLVFVFAKPELTMFLSVPPAVVQGCISYELTFGNVVPLLGLCAIAALRQWRPTVCWACATLLAFAAHRWASRLKYWLALDPAERAPKTVVDWTTDVFPELIAWVVPVGFAALLGRVVQMQKQRFLVERQKAAQLERDRALTMELAIAQERSRIAADVHDILAHSLAVIAVQTDAAAHLLKHDPAAASSAREAVEAAHDAAVIALRETRTLAHAIDSPVEEHAPQPTLGQLPDLVRSCDPTGARFNLVSEVDLDRVELGPSSHVALYRIVQEALTNVLRHASEDARAQVVVSEVPGHLRVEILNDGPTISIDDSRGNGLSNMAQRARSVGGEYAAGPRPGGGFAVVAQVPFLASEVAP</sequence>
<keyword evidence="4" id="KW-0808">Transferase</keyword>
<gene>
    <name evidence="12" type="ORF">IW254_001097</name>
</gene>
<evidence type="ECO:0000256" key="1">
    <source>
        <dbReference type="ARBA" id="ARBA00000085"/>
    </source>
</evidence>
<dbReference type="Proteomes" id="UP000658613">
    <property type="component" value="Unassembled WGS sequence"/>
</dbReference>
<feature type="domain" description="Signal transduction histidine kinase subgroup 3 dimerisation and phosphoacceptor" evidence="11">
    <location>
        <begin position="213"/>
        <end position="280"/>
    </location>
</feature>
<dbReference type="CDD" id="cd16917">
    <property type="entry name" value="HATPase_UhpB-NarQ-NarX-like"/>
    <property type="match status" value="1"/>
</dbReference>
<evidence type="ECO:0000256" key="7">
    <source>
        <dbReference type="ARBA" id="ARBA00022840"/>
    </source>
</evidence>
<evidence type="ECO:0000256" key="6">
    <source>
        <dbReference type="ARBA" id="ARBA00022777"/>
    </source>
</evidence>
<dbReference type="Pfam" id="PF07730">
    <property type="entry name" value="HisKA_3"/>
    <property type="match status" value="1"/>
</dbReference>
<evidence type="ECO:0000256" key="5">
    <source>
        <dbReference type="ARBA" id="ARBA00022741"/>
    </source>
</evidence>
<dbReference type="GO" id="GO:0005524">
    <property type="term" value="F:ATP binding"/>
    <property type="evidence" value="ECO:0007669"/>
    <property type="project" value="UniProtKB-KW"/>
</dbReference>
<feature type="domain" description="Histidine kinase/HSP90-like ATPase" evidence="10">
    <location>
        <begin position="328"/>
        <end position="414"/>
    </location>
</feature>
<dbReference type="InterPro" id="IPR050482">
    <property type="entry name" value="Sensor_HK_TwoCompSys"/>
</dbReference>
<dbReference type="PANTHER" id="PTHR24421">
    <property type="entry name" value="NITRATE/NITRITE SENSOR PROTEIN NARX-RELATED"/>
    <property type="match status" value="1"/>
</dbReference>
<evidence type="ECO:0000256" key="2">
    <source>
        <dbReference type="ARBA" id="ARBA00012438"/>
    </source>
</evidence>
<evidence type="ECO:0000256" key="9">
    <source>
        <dbReference type="SAM" id="Phobius"/>
    </source>
</evidence>
<evidence type="ECO:0000259" key="11">
    <source>
        <dbReference type="Pfam" id="PF07730"/>
    </source>
</evidence>
<evidence type="ECO:0000256" key="8">
    <source>
        <dbReference type="ARBA" id="ARBA00023012"/>
    </source>
</evidence>
<keyword evidence="9" id="KW-0812">Transmembrane</keyword>
<name>A0A931GRM0_9CORY</name>
<dbReference type="InterPro" id="IPR011712">
    <property type="entry name" value="Sig_transdc_His_kin_sub3_dim/P"/>
</dbReference>
<evidence type="ECO:0000313" key="12">
    <source>
        <dbReference type="EMBL" id="MBG6122128.1"/>
    </source>
</evidence>